<dbReference type="AlphaFoldDB" id="Q4T1S0"/>
<dbReference type="KEGG" id="tng:GSTEN00008669G001"/>
<dbReference type="OrthoDB" id="1915767at2759"/>
<gene>
    <name evidence="2" type="ORF">GSTENG00008669001</name>
</gene>
<feature type="domain" description="FERM F1 lobe ubiquitin-like" evidence="1">
    <location>
        <begin position="1"/>
        <end position="45"/>
    </location>
</feature>
<name>Q4T1S0_TETNG</name>
<dbReference type="Pfam" id="PF18379">
    <property type="entry name" value="FERM_F1"/>
    <property type="match status" value="1"/>
</dbReference>
<feature type="non-terminal residue" evidence="2">
    <location>
        <position position="1"/>
    </location>
</feature>
<comment type="caution">
    <text evidence="2">The sequence shown here is derived from an EMBL/GenBank/DDBJ whole genome shotgun (WGS) entry which is preliminary data.</text>
</comment>
<protein>
    <submittedName>
        <fullName evidence="2">(spotted green pufferfish) hypothetical protein</fullName>
    </submittedName>
</protein>
<proteinExistence type="predicted"/>
<sequence length="80" mass="8590">LRVHLYHQVKDGADRGSKGSEGALSFPAGQYVAEELCVSAAKACGEFQEEPSFSGRSRPLPGESLSPSRNVLVFMALVYC</sequence>
<accession>Q4T1S0</accession>
<dbReference type="EMBL" id="CAAE01010492">
    <property type="protein sequence ID" value="CAF93162.1"/>
    <property type="molecule type" value="Genomic_DNA"/>
</dbReference>
<evidence type="ECO:0000313" key="2">
    <source>
        <dbReference type="EMBL" id="CAF93162.1"/>
    </source>
</evidence>
<dbReference type="InterPro" id="IPR041155">
    <property type="entry name" value="FERM_F1"/>
</dbReference>
<evidence type="ECO:0000259" key="1">
    <source>
        <dbReference type="Pfam" id="PF18379"/>
    </source>
</evidence>
<reference evidence="2" key="2">
    <citation type="submission" date="2004-02" db="EMBL/GenBank/DDBJ databases">
        <authorList>
            <consortium name="Genoscope"/>
            <consortium name="Whitehead Institute Centre for Genome Research"/>
        </authorList>
    </citation>
    <scope>NUCLEOTIDE SEQUENCE</scope>
</reference>
<organism evidence="2">
    <name type="scientific">Tetraodon nigroviridis</name>
    <name type="common">Spotted green pufferfish</name>
    <name type="synonym">Chelonodon nigroviridis</name>
    <dbReference type="NCBI Taxonomy" id="99883"/>
    <lineage>
        <taxon>Eukaryota</taxon>
        <taxon>Metazoa</taxon>
        <taxon>Chordata</taxon>
        <taxon>Craniata</taxon>
        <taxon>Vertebrata</taxon>
        <taxon>Euteleostomi</taxon>
        <taxon>Actinopterygii</taxon>
        <taxon>Neopterygii</taxon>
        <taxon>Teleostei</taxon>
        <taxon>Neoteleostei</taxon>
        <taxon>Acanthomorphata</taxon>
        <taxon>Eupercaria</taxon>
        <taxon>Tetraodontiformes</taxon>
        <taxon>Tetradontoidea</taxon>
        <taxon>Tetraodontidae</taxon>
        <taxon>Tetraodon</taxon>
    </lineage>
</organism>
<reference evidence="2" key="1">
    <citation type="journal article" date="2004" name="Nature">
        <title>Genome duplication in the teleost fish Tetraodon nigroviridis reveals the early vertebrate proto-karyotype.</title>
        <authorList>
            <person name="Jaillon O."/>
            <person name="Aury J.-M."/>
            <person name="Brunet F."/>
            <person name="Petit J.-L."/>
            <person name="Stange-Thomann N."/>
            <person name="Mauceli E."/>
            <person name="Bouneau L."/>
            <person name="Fischer C."/>
            <person name="Ozouf-Costaz C."/>
            <person name="Bernot A."/>
            <person name="Nicaud S."/>
            <person name="Jaffe D."/>
            <person name="Fisher S."/>
            <person name="Lutfalla G."/>
            <person name="Dossat C."/>
            <person name="Segurens B."/>
            <person name="Dasilva C."/>
            <person name="Salanoubat M."/>
            <person name="Levy M."/>
            <person name="Boudet N."/>
            <person name="Castellano S."/>
            <person name="Anthouard V."/>
            <person name="Jubin C."/>
            <person name="Castelli V."/>
            <person name="Katinka M."/>
            <person name="Vacherie B."/>
            <person name="Biemont C."/>
            <person name="Skalli Z."/>
            <person name="Cattolico L."/>
            <person name="Poulain J."/>
            <person name="De Berardinis V."/>
            <person name="Cruaud C."/>
            <person name="Duprat S."/>
            <person name="Brottier P."/>
            <person name="Coutanceau J.-P."/>
            <person name="Gouzy J."/>
            <person name="Parra G."/>
            <person name="Lardier G."/>
            <person name="Chapple C."/>
            <person name="McKernan K.J."/>
            <person name="McEwan P."/>
            <person name="Bosak S."/>
            <person name="Kellis M."/>
            <person name="Volff J.-N."/>
            <person name="Guigo R."/>
            <person name="Zody M.C."/>
            <person name="Mesirov J."/>
            <person name="Lindblad-Toh K."/>
            <person name="Birren B."/>
            <person name="Nusbaum C."/>
            <person name="Kahn D."/>
            <person name="Robinson-Rechavi M."/>
            <person name="Laudet V."/>
            <person name="Schachter V."/>
            <person name="Quetier F."/>
            <person name="Saurin W."/>
            <person name="Scarpelli C."/>
            <person name="Wincker P."/>
            <person name="Lander E.S."/>
            <person name="Weissenbach J."/>
            <person name="Roest Crollius H."/>
        </authorList>
    </citation>
    <scope>NUCLEOTIDE SEQUENCE [LARGE SCALE GENOMIC DNA]</scope>
</reference>